<protein>
    <submittedName>
        <fullName evidence="1">Uncharacterized protein</fullName>
    </submittedName>
</protein>
<evidence type="ECO:0000313" key="1">
    <source>
        <dbReference type="EMBL" id="SDE90771.1"/>
    </source>
</evidence>
<keyword evidence="2" id="KW-1185">Reference proteome</keyword>
<dbReference type="RefSeq" id="WP_175444425.1">
    <property type="nucleotide sequence ID" value="NZ_FNBD01000005.1"/>
</dbReference>
<sequence length="58" mass="6687">MTPKLKSLLFFLAFVLCSILYYSLEEQNKNNSLSSDDNFATMQLSDMKNTDDLEQTDN</sequence>
<dbReference type="EMBL" id="FNBD01000005">
    <property type="protein sequence ID" value="SDE90771.1"/>
    <property type="molecule type" value="Genomic_DNA"/>
</dbReference>
<evidence type="ECO:0000313" key="2">
    <source>
        <dbReference type="Proteomes" id="UP000182114"/>
    </source>
</evidence>
<name>A0A1G7GRQ7_9FLAO</name>
<accession>A0A1G7GRQ7</accession>
<dbReference type="AlphaFoldDB" id="A0A1G7GRQ7"/>
<organism evidence="1 2">
    <name type="scientific">Cellulophaga baltica</name>
    <dbReference type="NCBI Taxonomy" id="76594"/>
    <lineage>
        <taxon>Bacteria</taxon>
        <taxon>Pseudomonadati</taxon>
        <taxon>Bacteroidota</taxon>
        <taxon>Flavobacteriia</taxon>
        <taxon>Flavobacteriales</taxon>
        <taxon>Flavobacteriaceae</taxon>
        <taxon>Cellulophaga</taxon>
    </lineage>
</organism>
<reference evidence="2" key="1">
    <citation type="submission" date="2016-10" db="EMBL/GenBank/DDBJ databases">
        <authorList>
            <person name="Varghese N."/>
            <person name="Submissions S."/>
        </authorList>
    </citation>
    <scope>NUCLEOTIDE SEQUENCE [LARGE SCALE GENOMIC DNA]</scope>
    <source>
        <strain evidence="2">DSM 24729</strain>
    </source>
</reference>
<dbReference type="eggNOG" id="ENOG50310QF">
    <property type="taxonomic scope" value="Bacteria"/>
</dbReference>
<gene>
    <name evidence="1" type="ORF">SAMN04487992_10514</name>
</gene>
<proteinExistence type="predicted"/>
<dbReference type="Proteomes" id="UP000182114">
    <property type="component" value="Unassembled WGS sequence"/>
</dbReference>